<comment type="caution">
    <text evidence="2">The sequence shown here is derived from an EMBL/GenBank/DDBJ whole genome shotgun (WGS) entry which is preliminary data.</text>
</comment>
<evidence type="ECO:0000313" key="3">
    <source>
        <dbReference type="Proteomes" id="UP001644719"/>
    </source>
</evidence>
<keyword evidence="1" id="KW-1133">Transmembrane helix</keyword>
<feature type="transmembrane region" description="Helical" evidence="1">
    <location>
        <begin position="6"/>
        <end position="23"/>
    </location>
</feature>
<proteinExistence type="predicted"/>
<evidence type="ECO:0008006" key="4">
    <source>
        <dbReference type="Google" id="ProtNLM"/>
    </source>
</evidence>
<evidence type="ECO:0000313" key="2">
    <source>
        <dbReference type="EMBL" id="NSG86746.1"/>
    </source>
</evidence>
<reference evidence="2 3" key="1">
    <citation type="journal article" date="2020" name="Cell Host Microbe">
        <title>Functional and Genomic Variation between Human-Derived Isolates of Lachnospiraceae Reveals Inter- and Intra-Species Diversity.</title>
        <authorList>
            <person name="Sorbara M.T."/>
            <person name="Littmann E.R."/>
            <person name="Fontana E."/>
            <person name="Moody T.U."/>
            <person name="Kohout C.E."/>
            <person name="Gjonbalaj M."/>
            <person name="Eaton V."/>
            <person name="Seok R."/>
            <person name="Leiner I.M."/>
            <person name="Pamer E.G."/>
        </authorList>
    </citation>
    <scope>NUCLEOTIDE SEQUENCE [LARGE SCALE GENOMIC DNA]</scope>
    <source>
        <strain evidence="2 3">MSK.17.74</strain>
    </source>
</reference>
<keyword evidence="3" id="KW-1185">Reference proteome</keyword>
<name>A0ABX2H973_9FIRM</name>
<dbReference type="EMBL" id="JAAITS010000049">
    <property type="protein sequence ID" value="NSG86746.1"/>
    <property type="molecule type" value="Genomic_DNA"/>
</dbReference>
<keyword evidence="1" id="KW-0812">Transmembrane</keyword>
<sequence>MKDEEYAGYYCLVLAIVCGLNAAEAWKIYQYGPDHPLSKKILKHKIRDSSLKKLKKKEQEKMMKKLFLEGYSKNAIAEAFECLPETVTARIKRAEEDTNGT</sequence>
<gene>
    <name evidence="2" type="ORF">G5B17_15330</name>
</gene>
<organism evidence="2 3">
    <name type="scientific">Blautia faecis</name>
    <dbReference type="NCBI Taxonomy" id="871665"/>
    <lineage>
        <taxon>Bacteria</taxon>
        <taxon>Bacillati</taxon>
        <taxon>Bacillota</taxon>
        <taxon>Clostridia</taxon>
        <taxon>Lachnospirales</taxon>
        <taxon>Lachnospiraceae</taxon>
        <taxon>Blautia</taxon>
    </lineage>
</organism>
<protein>
    <recommendedName>
        <fullName evidence="4">Sigma-70 family RNA polymerase sigma factor</fullName>
    </recommendedName>
</protein>
<keyword evidence="1" id="KW-0472">Membrane</keyword>
<dbReference type="Proteomes" id="UP001644719">
    <property type="component" value="Unassembled WGS sequence"/>
</dbReference>
<accession>A0ABX2H973</accession>
<evidence type="ECO:0000256" key="1">
    <source>
        <dbReference type="SAM" id="Phobius"/>
    </source>
</evidence>